<keyword evidence="2" id="KW-1185">Reference proteome</keyword>
<name>A0A6I2M4D3_9BACI</name>
<organism evidence="1 2">
    <name type="scientific">Metabacillus idriensis</name>
    <dbReference type="NCBI Taxonomy" id="324768"/>
    <lineage>
        <taxon>Bacteria</taxon>
        <taxon>Bacillati</taxon>
        <taxon>Bacillota</taxon>
        <taxon>Bacilli</taxon>
        <taxon>Bacillales</taxon>
        <taxon>Bacillaceae</taxon>
        <taxon>Metabacillus</taxon>
    </lineage>
</organism>
<keyword evidence="1" id="KW-0378">Hydrolase</keyword>
<dbReference type="Proteomes" id="UP000441585">
    <property type="component" value="Unassembled WGS sequence"/>
</dbReference>
<dbReference type="RefSeq" id="WP_070874962.1">
    <property type="nucleotide sequence ID" value="NZ_CAJFZX010000002.1"/>
</dbReference>
<dbReference type="InterPro" id="IPR015797">
    <property type="entry name" value="NUDIX_hydrolase-like_dom_sf"/>
</dbReference>
<protein>
    <submittedName>
        <fullName evidence="1">NUDIX hydrolase</fullName>
    </submittedName>
</protein>
<dbReference type="Gene3D" id="3.90.79.10">
    <property type="entry name" value="Nucleoside Triphosphate Pyrophosphohydrolase"/>
    <property type="match status" value="1"/>
</dbReference>
<sequence length="209" mass="24592">MEYELLRIFDENHNPIGKASRSDVHKTGYWHETFHCWFAGIENGRVYLYFQLRSKEKKDYPNLFDITAAGHILANETIEDGTREVEEEIGIQVSFSELVLLDVIKYCVSQTDLIDNEIAHVFFYPYNQSFEAFTLQKEEVSGMVRADLHSFRELISGRRSSLLVEGFEVDHDETIRIIQTEVDKTRFVPHEDAYYVRVLELIEEKMNRK</sequence>
<dbReference type="EMBL" id="WKKF01000001">
    <property type="protein sequence ID" value="MRX52829.1"/>
    <property type="molecule type" value="Genomic_DNA"/>
</dbReference>
<evidence type="ECO:0000313" key="1">
    <source>
        <dbReference type="EMBL" id="MRX52829.1"/>
    </source>
</evidence>
<accession>A0A6I2M4D3</accession>
<dbReference type="PANTHER" id="PTHR10885:SF0">
    <property type="entry name" value="ISOPENTENYL-DIPHOSPHATE DELTA-ISOMERASE"/>
    <property type="match status" value="1"/>
</dbReference>
<evidence type="ECO:0000313" key="2">
    <source>
        <dbReference type="Proteomes" id="UP000441585"/>
    </source>
</evidence>
<dbReference type="GO" id="GO:0016787">
    <property type="term" value="F:hydrolase activity"/>
    <property type="evidence" value="ECO:0007669"/>
    <property type="project" value="UniProtKB-KW"/>
</dbReference>
<gene>
    <name evidence="1" type="ORF">GJU41_02485</name>
</gene>
<dbReference type="PANTHER" id="PTHR10885">
    <property type="entry name" value="ISOPENTENYL-DIPHOSPHATE DELTA-ISOMERASE"/>
    <property type="match status" value="1"/>
</dbReference>
<reference evidence="1 2" key="1">
    <citation type="submission" date="2019-11" db="EMBL/GenBank/DDBJ databases">
        <title>Bacillus idriensis genome.</title>
        <authorList>
            <person name="Konopka E.N."/>
            <person name="Newman J.D."/>
        </authorList>
    </citation>
    <scope>NUCLEOTIDE SEQUENCE [LARGE SCALE GENOMIC DNA]</scope>
    <source>
        <strain evidence="1 2">DSM 19097</strain>
    </source>
</reference>
<comment type="caution">
    <text evidence="1">The sequence shown here is derived from an EMBL/GenBank/DDBJ whole genome shotgun (WGS) entry which is preliminary data.</text>
</comment>
<proteinExistence type="predicted"/>
<dbReference type="CDD" id="cd04692">
    <property type="entry name" value="NUDIX_Hydrolase"/>
    <property type="match status" value="1"/>
</dbReference>
<dbReference type="AlphaFoldDB" id="A0A6I2M4D3"/>
<dbReference type="SUPFAM" id="SSF55811">
    <property type="entry name" value="Nudix"/>
    <property type="match status" value="1"/>
</dbReference>